<evidence type="ECO:0000256" key="1">
    <source>
        <dbReference type="SAM" id="MobiDB-lite"/>
    </source>
</evidence>
<accession>A0A8K0DFH3</accession>
<name>A0A8K0DFH3_IGNLU</name>
<evidence type="ECO:0000313" key="2">
    <source>
        <dbReference type="EMBL" id="KAF2905330.1"/>
    </source>
</evidence>
<feature type="region of interest" description="Disordered" evidence="1">
    <location>
        <begin position="157"/>
        <end position="183"/>
    </location>
</feature>
<reference evidence="2" key="1">
    <citation type="submission" date="2019-08" db="EMBL/GenBank/DDBJ databases">
        <title>The genome of the North American firefly Photinus pyralis.</title>
        <authorList>
            <consortium name="Photinus pyralis genome working group"/>
            <person name="Fallon T.R."/>
            <person name="Sander Lower S.E."/>
            <person name="Weng J.-K."/>
        </authorList>
    </citation>
    <scope>NUCLEOTIDE SEQUENCE</scope>
    <source>
        <strain evidence="2">TRF0915ILg1</strain>
        <tissue evidence="2">Whole body</tissue>
    </source>
</reference>
<gene>
    <name evidence="2" type="ORF">ILUMI_00846</name>
</gene>
<protein>
    <submittedName>
        <fullName evidence="2">Uncharacterized protein</fullName>
    </submittedName>
</protein>
<sequence length="442" mass="50978">MCNQSASTLGVNSTFKYHFAKEAHKHLEETSVLSGKTLGTAVKETSARQTDYQDKKKCLICTACIAIVQLHIGTVMIVSKRELYEILKNDDTESQSSSSNSENILIQYLQTKFKLHHFNQRWKTCHRNKNVFLKKYDHWSNTTITINNLNSVSSIASGNDKKVSRPQKTFSSSGPKTKRRKMQSLLTERSLSHKEFREIRFQRAHSTIISGYPRNAIRRKVLQKGHLFNWVIKSAGYDDIHLFPPPRELMVQILLFAENQAKKINVTIDTSDTKILNEAMGNLIERLLEIKSQVKIERKLGKKQDMQETIRTRAKKKEKEVKENFGNKMEERSKGNRILLQKTLKTLRTDKHGGIKWIEDEEGQLLTTDRQIEGAFYGYSQWSRRRGVRQGGVLLSPLRFTALIDEISKECKPELKGARNGVYKLQRIEFSEKIYTDDLVIG</sequence>
<keyword evidence="3" id="KW-1185">Reference proteome</keyword>
<feature type="compositionally biased region" description="Polar residues" evidence="1">
    <location>
        <begin position="166"/>
        <end position="175"/>
    </location>
</feature>
<evidence type="ECO:0000313" key="3">
    <source>
        <dbReference type="Proteomes" id="UP000801492"/>
    </source>
</evidence>
<organism evidence="2 3">
    <name type="scientific">Ignelater luminosus</name>
    <name type="common">Cucubano</name>
    <name type="synonym">Pyrophorus luminosus</name>
    <dbReference type="NCBI Taxonomy" id="2038154"/>
    <lineage>
        <taxon>Eukaryota</taxon>
        <taxon>Metazoa</taxon>
        <taxon>Ecdysozoa</taxon>
        <taxon>Arthropoda</taxon>
        <taxon>Hexapoda</taxon>
        <taxon>Insecta</taxon>
        <taxon>Pterygota</taxon>
        <taxon>Neoptera</taxon>
        <taxon>Endopterygota</taxon>
        <taxon>Coleoptera</taxon>
        <taxon>Polyphaga</taxon>
        <taxon>Elateriformia</taxon>
        <taxon>Elateroidea</taxon>
        <taxon>Elateridae</taxon>
        <taxon>Agrypninae</taxon>
        <taxon>Pyrophorini</taxon>
        <taxon>Ignelater</taxon>
    </lineage>
</organism>
<dbReference type="Proteomes" id="UP000801492">
    <property type="component" value="Unassembled WGS sequence"/>
</dbReference>
<proteinExistence type="predicted"/>
<dbReference type="AlphaFoldDB" id="A0A8K0DFH3"/>
<dbReference type="EMBL" id="VTPC01000563">
    <property type="protein sequence ID" value="KAF2905330.1"/>
    <property type="molecule type" value="Genomic_DNA"/>
</dbReference>
<comment type="caution">
    <text evidence="2">The sequence shown here is derived from an EMBL/GenBank/DDBJ whole genome shotgun (WGS) entry which is preliminary data.</text>
</comment>